<dbReference type="GO" id="GO:0008381">
    <property type="term" value="F:mechanosensitive monoatomic ion channel activity"/>
    <property type="evidence" value="ECO:0007669"/>
    <property type="project" value="InterPro"/>
</dbReference>
<keyword evidence="3 5" id="KW-1133">Transmembrane helix</keyword>
<protein>
    <submittedName>
        <fullName evidence="7">Mechanosensitive ion channel protein MscS</fullName>
    </submittedName>
</protein>
<organism evidence="7 8">
    <name type="scientific">Echinicola strongylocentroti</name>
    <dbReference type="NCBI Taxonomy" id="1795355"/>
    <lineage>
        <taxon>Bacteria</taxon>
        <taxon>Pseudomonadati</taxon>
        <taxon>Bacteroidota</taxon>
        <taxon>Cytophagia</taxon>
        <taxon>Cytophagales</taxon>
        <taxon>Cyclobacteriaceae</taxon>
        <taxon>Echinicola</taxon>
    </lineage>
</organism>
<evidence type="ECO:0000256" key="1">
    <source>
        <dbReference type="ARBA" id="ARBA00004370"/>
    </source>
</evidence>
<dbReference type="InterPro" id="IPR023408">
    <property type="entry name" value="MscS_beta-dom_sf"/>
</dbReference>
<dbReference type="KEGG" id="est:DN752_15650"/>
<dbReference type="Pfam" id="PF00924">
    <property type="entry name" value="MS_channel_2nd"/>
    <property type="match status" value="1"/>
</dbReference>
<dbReference type="Gene3D" id="2.30.30.60">
    <property type="match status" value="1"/>
</dbReference>
<dbReference type="PANTHER" id="PTHR30221:SF1">
    <property type="entry name" value="SMALL-CONDUCTANCE MECHANOSENSITIVE CHANNEL"/>
    <property type="match status" value="1"/>
</dbReference>
<keyword evidence="4 5" id="KW-0472">Membrane</keyword>
<evidence type="ECO:0000256" key="5">
    <source>
        <dbReference type="SAM" id="Phobius"/>
    </source>
</evidence>
<name>A0A2Z4IL43_9BACT</name>
<gene>
    <name evidence="7" type="ORF">DN752_15650</name>
</gene>
<keyword evidence="2 5" id="KW-0812">Transmembrane</keyword>
<evidence type="ECO:0000313" key="8">
    <source>
        <dbReference type="Proteomes" id="UP000248688"/>
    </source>
</evidence>
<evidence type="ECO:0000256" key="4">
    <source>
        <dbReference type="ARBA" id="ARBA00023136"/>
    </source>
</evidence>
<feature type="domain" description="Mechanosensitive ion channel MscS" evidence="6">
    <location>
        <begin position="136"/>
        <end position="203"/>
    </location>
</feature>
<dbReference type="InterPro" id="IPR045275">
    <property type="entry name" value="MscS_archaea/bacteria_type"/>
</dbReference>
<keyword evidence="8" id="KW-1185">Reference proteome</keyword>
<sequence length="292" mass="33203">MTTDKSEIKERENRKRILFLFKVITFILLLWFADELSKKLLPYISFVGNILKAAIFLLSSHIIISLGRLITVRFYLRKKGQDPFKSNFVLGINHIAGILNVVVLVISLMFLLGIEPKEFFTSITIVAAAIALLSKDYITNMINGLIIMFSDQLTLGDTVKIGDQLGKIQDVTLLNMILVNEEADTVMIPNATILTSQVINYSRQHHKKLTFEFEMSLKPTLEITALEERLKEVAFSFDKAVVKNTFTLKTTDIKHQTVQLKCQLLMAVANKATEKEIRRSINQTIIEIAREN</sequence>
<dbReference type="Proteomes" id="UP000248688">
    <property type="component" value="Chromosome"/>
</dbReference>
<dbReference type="AlphaFoldDB" id="A0A2Z4IL43"/>
<dbReference type="GO" id="GO:0016020">
    <property type="term" value="C:membrane"/>
    <property type="evidence" value="ECO:0007669"/>
    <property type="project" value="UniProtKB-SubCell"/>
</dbReference>
<feature type="transmembrane region" description="Helical" evidence="5">
    <location>
        <begin position="53"/>
        <end position="76"/>
    </location>
</feature>
<dbReference type="SUPFAM" id="SSF50182">
    <property type="entry name" value="Sm-like ribonucleoproteins"/>
    <property type="match status" value="1"/>
</dbReference>
<evidence type="ECO:0000313" key="7">
    <source>
        <dbReference type="EMBL" id="AWW31440.1"/>
    </source>
</evidence>
<accession>A0A2Z4IL43</accession>
<comment type="subcellular location">
    <subcellularLocation>
        <location evidence="1">Membrane</location>
    </subcellularLocation>
</comment>
<evidence type="ECO:0000256" key="2">
    <source>
        <dbReference type="ARBA" id="ARBA00022692"/>
    </source>
</evidence>
<proteinExistence type="predicted"/>
<evidence type="ECO:0000259" key="6">
    <source>
        <dbReference type="Pfam" id="PF00924"/>
    </source>
</evidence>
<dbReference type="InterPro" id="IPR010920">
    <property type="entry name" value="LSM_dom_sf"/>
</dbReference>
<evidence type="ECO:0000256" key="3">
    <source>
        <dbReference type="ARBA" id="ARBA00022989"/>
    </source>
</evidence>
<dbReference type="InterPro" id="IPR006685">
    <property type="entry name" value="MscS_channel_2nd"/>
</dbReference>
<feature type="transmembrane region" description="Helical" evidence="5">
    <location>
        <begin position="88"/>
        <end position="113"/>
    </location>
</feature>
<dbReference type="RefSeq" id="WP_112784816.1">
    <property type="nucleotide sequence ID" value="NZ_CP030041.1"/>
</dbReference>
<feature type="transmembrane region" description="Helical" evidence="5">
    <location>
        <begin position="17"/>
        <end position="33"/>
    </location>
</feature>
<dbReference type="EMBL" id="CP030041">
    <property type="protein sequence ID" value="AWW31440.1"/>
    <property type="molecule type" value="Genomic_DNA"/>
</dbReference>
<reference evidence="7 8" key="1">
    <citation type="submission" date="2018-06" db="EMBL/GenBank/DDBJ databases">
        <title>Echinicola strongylocentroti sp. nov., isolated from a sea urchin Strongylocentrotus intermedius.</title>
        <authorList>
            <person name="Bae S.S."/>
        </authorList>
    </citation>
    <scope>NUCLEOTIDE SEQUENCE [LARGE SCALE GENOMIC DNA]</scope>
    <source>
        <strain evidence="7 8">MEBiC08714</strain>
    </source>
</reference>
<dbReference type="OrthoDB" id="1522493at2"/>
<dbReference type="PANTHER" id="PTHR30221">
    <property type="entry name" value="SMALL-CONDUCTANCE MECHANOSENSITIVE CHANNEL"/>
    <property type="match status" value="1"/>
</dbReference>